<name>I0IQC2_LEPFC</name>
<feature type="binding site" evidence="9">
    <location>
        <position position="398"/>
    </location>
    <ligand>
        <name>meso-2,6-diaminopimelate</name>
        <dbReference type="ChEBI" id="CHEBI:57791"/>
    </ligand>
</feature>
<keyword evidence="9 10" id="KW-0131">Cell cycle</keyword>
<dbReference type="InterPro" id="IPR036615">
    <property type="entry name" value="Mur_ligase_C_dom_sf"/>
</dbReference>
<feature type="binding site" evidence="9">
    <location>
        <position position="478"/>
    </location>
    <ligand>
        <name>meso-2,6-diaminopimelate</name>
        <dbReference type="ChEBI" id="CHEBI:57791"/>
    </ligand>
</feature>
<dbReference type="SUPFAM" id="SSF53623">
    <property type="entry name" value="MurD-like peptide ligases, catalytic domain"/>
    <property type="match status" value="1"/>
</dbReference>
<feature type="binding site" evidence="9">
    <location>
        <position position="192"/>
    </location>
    <ligand>
        <name>UDP-N-acetyl-alpha-D-muramoyl-L-alanyl-D-glutamate</name>
        <dbReference type="ChEBI" id="CHEBI:83900"/>
    </ligand>
</feature>
<dbReference type="RefSeq" id="WP_014449955.1">
    <property type="nucleotide sequence ID" value="NC_017094.1"/>
</dbReference>
<keyword evidence="14" id="KW-1185">Reference proteome</keyword>
<dbReference type="PANTHER" id="PTHR23135">
    <property type="entry name" value="MUR LIGASE FAMILY MEMBER"/>
    <property type="match status" value="1"/>
</dbReference>
<dbReference type="GO" id="GO:0008765">
    <property type="term" value="F:UDP-N-acetylmuramoylalanyl-D-glutamate-2,6-diaminopimelate ligase activity"/>
    <property type="evidence" value="ECO:0007669"/>
    <property type="project" value="UniProtKB-UniRule"/>
</dbReference>
<dbReference type="HOGENOM" id="CLU_022291_4_1_0"/>
<dbReference type="NCBIfam" id="NF001126">
    <property type="entry name" value="PRK00139.1-4"/>
    <property type="match status" value="1"/>
</dbReference>
<comment type="pathway">
    <text evidence="9 10">Cell wall biogenesis; peptidoglycan biosynthesis.</text>
</comment>
<dbReference type="UniPathway" id="UPA00219"/>
<keyword evidence="9" id="KW-0460">Magnesium</keyword>
<organism evidence="13 14">
    <name type="scientific">Leptospirillum ferrooxidans (strain C2-3)</name>
    <dbReference type="NCBI Taxonomy" id="1162668"/>
    <lineage>
        <taxon>Bacteria</taxon>
        <taxon>Pseudomonadati</taxon>
        <taxon>Nitrospirota</taxon>
        <taxon>Nitrospiria</taxon>
        <taxon>Nitrospirales</taxon>
        <taxon>Nitrospiraceae</taxon>
        <taxon>Leptospirillum</taxon>
    </lineage>
</organism>
<dbReference type="AlphaFoldDB" id="I0IQC2"/>
<keyword evidence="4 9" id="KW-0547">Nucleotide-binding</keyword>
<keyword evidence="9 10" id="KW-0132">Cell division</keyword>
<dbReference type="InterPro" id="IPR036565">
    <property type="entry name" value="Mur-like_cat_sf"/>
</dbReference>
<keyword evidence="6 9" id="KW-0133">Cell shape</keyword>
<dbReference type="PANTHER" id="PTHR23135:SF4">
    <property type="entry name" value="UDP-N-ACETYLMURAMOYL-L-ALANYL-D-GLUTAMATE--2,6-DIAMINOPIMELATE LIGASE MURE HOMOLOG, CHLOROPLASTIC"/>
    <property type="match status" value="1"/>
</dbReference>
<dbReference type="InterPro" id="IPR005761">
    <property type="entry name" value="UDP-N-AcMur-Glu-dNH2Pim_ligase"/>
</dbReference>
<dbReference type="Pfam" id="PF08245">
    <property type="entry name" value="Mur_ligase_M"/>
    <property type="match status" value="1"/>
</dbReference>
<dbReference type="GO" id="GO:0005737">
    <property type="term" value="C:cytoplasm"/>
    <property type="evidence" value="ECO:0007669"/>
    <property type="project" value="UniProtKB-SubCell"/>
</dbReference>
<proteinExistence type="inferred from homology"/>
<dbReference type="Pfam" id="PF02875">
    <property type="entry name" value="Mur_ligase_C"/>
    <property type="match status" value="1"/>
</dbReference>
<feature type="binding site" evidence="9">
    <location>
        <position position="200"/>
    </location>
    <ligand>
        <name>UDP-N-acetyl-alpha-D-muramoyl-L-alanyl-D-glutamate</name>
        <dbReference type="ChEBI" id="CHEBI:83900"/>
    </ligand>
</feature>
<dbReference type="SUPFAM" id="SSF63418">
    <property type="entry name" value="MurE/MurF N-terminal domain"/>
    <property type="match status" value="1"/>
</dbReference>
<evidence type="ECO:0000256" key="6">
    <source>
        <dbReference type="ARBA" id="ARBA00022960"/>
    </source>
</evidence>
<feature type="binding site" evidence="9">
    <location>
        <begin position="422"/>
        <end position="425"/>
    </location>
    <ligand>
        <name>meso-2,6-diaminopimelate</name>
        <dbReference type="ChEBI" id="CHEBI:57791"/>
    </ligand>
</feature>
<keyword evidence="5 9" id="KW-0067">ATP-binding</keyword>
<comment type="cofactor">
    <cofactor evidence="9">
        <name>Mg(2+)</name>
        <dbReference type="ChEBI" id="CHEBI:18420"/>
    </cofactor>
</comment>
<dbReference type="HAMAP" id="MF_00208">
    <property type="entry name" value="MurE"/>
    <property type="match status" value="1"/>
</dbReference>
<dbReference type="Gene3D" id="3.40.1390.10">
    <property type="entry name" value="MurE/MurF, N-terminal domain"/>
    <property type="match status" value="1"/>
</dbReference>
<keyword evidence="8 9" id="KW-0961">Cell wall biogenesis/degradation</keyword>
<gene>
    <name evidence="9" type="primary">murE</name>
    <name evidence="13" type="ordered locus">LFE_1792</name>
</gene>
<dbReference type="GO" id="GO:0009252">
    <property type="term" value="P:peptidoglycan biosynthetic process"/>
    <property type="evidence" value="ECO:0007669"/>
    <property type="project" value="UniProtKB-UniRule"/>
</dbReference>
<comment type="function">
    <text evidence="9">Catalyzes the addition of meso-diaminopimelic acid to the nucleotide precursor UDP-N-acetylmuramoyl-L-alanyl-D-glutamate (UMAG) in the biosynthesis of bacterial cell-wall peptidoglycan.</text>
</comment>
<feature type="binding site" evidence="9">
    <location>
        <begin position="123"/>
        <end position="129"/>
    </location>
    <ligand>
        <name>ATP</name>
        <dbReference type="ChEBI" id="CHEBI:30616"/>
    </ligand>
</feature>
<feature type="binding site" evidence="9">
    <location>
        <begin position="165"/>
        <end position="166"/>
    </location>
    <ligand>
        <name>UDP-N-acetyl-alpha-D-muramoyl-L-alanyl-D-glutamate</name>
        <dbReference type="ChEBI" id="CHEBI:83900"/>
    </ligand>
</feature>
<dbReference type="SUPFAM" id="SSF53244">
    <property type="entry name" value="MurD-like peptide ligases, peptide-binding domain"/>
    <property type="match status" value="1"/>
</dbReference>
<reference evidence="13 14" key="1">
    <citation type="journal article" date="2012" name="J. Bacteriol.">
        <title>Complete Genome Sequence of Leptospirillum ferrooxidans Strain C2-3, Isolated from a Fresh Volcanic Ash Deposit on the Island of Miyake, Japan.</title>
        <authorList>
            <person name="Fujimura R."/>
            <person name="Sato Y."/>
            <person name="Nishizawa T."/>
            <person name="Oshima K."/>
            <person name="Kim S.-W."/>
            <person name="Hattori M."/>
            <person name="Kamijo T."/>
            <person name="Ohta H."/>
        </authorList>
    </citation>
    <scope>NUCLEOTIDE SEQUENCE [LARGE SCALE GENOMIC DNA]</scope>
    <source>
        <strain evidence="13 14">C2-3</strain>
    </source>
</reference>
<comment type="caution">
    <text evidence="9">Lacks conserved residue(s) required for the propagation of feature annotation.</text>
</comment>
<dbReference type="GO" id="GO:0008360">
    <property type="term" value="P:regulation of cell shape"/>
    <property type="evidence" value="ECO:0007669"/>
    <property type="project" value="UniProtKB-KW"/>
</dbReference>
<dbReference type="GO" id="GO:0000287">
    <property type="term" value="F:magnesium ion binding"/>
    <property type="evidence" value="ECO:0007669"/>
    <property type="project" value="UniProtKB-UniRule"/>
</dbReference>
<reference evidence="14" key="2">
    <citation type="submission" date="2012-03" db="EMBL/GenBank/DDBJ databases">
        <title>The complete genome sequence of the pioneer microbe on fresh volcanic deposit, Leptospirillum ferrooxidans strain C2-3.</title>
        <authorList>
            <person name="Fujimura R."/>
            <person name="Sato Y."/>
            <person name="Nishizawa T."/>
            <person name="Nanba K."/>
            <person name="Oshima K."/>
            <person name="Hattori M."/>
            <person name="Kamijo T."/>
            <person name="Ohta H."/>
        </authorList>
    </citation>
    <scope>NUCLEOTIDE SEQUENCE [LARGE SCALE GENOMIC DNA]</scope>
    <source>
        <strain evidence="14">C2-3</strain>
    </source>
</reference>
<dbReference type="InterPro" id="IPR013221">
    <property type="entry name" value="Mur_ligase_cen"/>
</dbReference>
<dbReference type="GO" id="GO:0071555">
    <property type="term" value="P:cell wall organization"/>
    <property type="evidence" value="ECO:0007669"/>
    <property type="project" value="UniProtKB-KW"/>
</dbReference>
<dbReference type="EMBL" id="AP012342">
    <property type="protein sequence ID" value="BAM07471.1"/>
    <property type="molecule type" value="Genomic_DNA"/>
</dbReference>
<dbReference type="KEGG" id="lfc:LFE_1792"/>
<dbReference type="EC" id="6.3.2.13" evidence="9"/>
<evidence type="ECO:0000259" key="11">
    <source>
        <dbReference type="Pfam" id="PF02875"/>
    </source>
</evidence>
<feature type="domain" description="Mur ligase C-terminal" evidence="11">
    <location>
        <begin position="349"/>
        <end position="476"/>
    </location>
</feature>
<dbReference type="GO" id="GO:0005524">
    <property type="term" value="F:ATP binding"/>
    <property type="evidence" value="ECO:0007669"/>
    <property type="project" value="UniProtKB-UniRule"/>
</dbReference>
<evidence type="ECO:0000256" key="3">
    <source>
        <dbReference type="ARBA" id="ARBA00022598"/>
    </source>
</evidence>
<dbReference type="Gene3D" id="3.40.1190.10">
    <property type="entry name" value="Mur-like, catalytic domain"/>
    <property type="match status" value="1"/>
</dbReference>
<feature type="modified residue" description="N6-carboxylysine" evidence="9">
    <location>
        <position position="232"/>
    </location>
</feature>
<dbReference type="GO" id="GO:0004326">
    <property type="term" value="F:tetrahydrofolylpolyglutamate synthase activity"/>
    <property type="evidence" value="ECO:0007669"/>
    <property type="project" value="InterPro"/>
</dbReference>
<dbReference type="PROSITE" id="PS01011">
    <property type="entry name" value="FOLYLPOLYGLU_SYNT_1"/>
    <property type="match status" value="1"/>
</dbReference>
<feature type="binding site" evidence="9">
    <location>
        <position position="474"/>
    </location>
    <ligand>
        <name>meso-2,6-diaminopimelate</name>
        <dbReference type="ChEBI" id="CHEBI:57791"/>
    </ligand>
</feature>
<comment type="PTM">
    <text evidence="9">Carboxylation is probably crucial for Mg(2+) binding and, consequently, for the gamma-phosphate positioning of ATP.</text>
</comment>
<dbReference type="PATRIC" id="fig|1162668.3.peg.2127"/>
<evidence type="ECO:0000259" key="12">
    <source>
        <dbReference type="Pfam" id="PF08245"/>
    </source>
</evidence>
<evidence type="ECO:0000256" key="1">
    <source>
        <dbReference type="ARBA" id="ARBA00005898"/>
    </source>
</evidence>
<evidence type="ECO:0000256" key="4">
    <source>
        <dbReference type="ARBA" id="ARBA00022741"/>
    </source>
</evidence>
<dbReference type="eggNOG" id="COG0769">
    <property type="taxonomic scope" value="Bacteria"/>
</dbReference>
<evidence type="ECO:0000313" key="13">
    <source>
        <dbReference type="EMBL" id="BAM07471.1"/>
    </source>
</evidence>
<evidence type="ECO:0000256" key="8">
    <source>
        <dbReference type="ARBA" id="ARBA00023316"/>
    </source>
</evidence>
<dbReference type="Proteomes" id="UP000007382">
    <property type="component" value="Chromosome"/>
</dbReference>
<evidence type="ECO:0000256" key="7">
    <source>
        <dbReference type="ARBA" id="ARBA00022984"/>
    </source>
</evidence>
<dbReference type="InterPro" id="IPR035911">
    <property type="entry name" value="MurE/MurF_N"/>
</dbReference>
<comment type="catalytic activity">
    <reaction evidence="9">
        <text>UDP-N-acetyl-alpha-D-muramoyl-L-alanyl-D-glutamate + meso-2,6-diaminopimelate + ATP = UDP-N-acetyl-alpha-D-muramoyl-L-alanyl-gamma-D-glutamyl-meso-2,6-diaminopimelate + ADP + phosphate + H(+)</text>
        <dbReference type="Rhea" id="RHEA:23676"/>
        <dbReference type="ChEBI" id="CHEBI:15378"/>
        <dbReference type="ChEBI" id="CHEBI:30616"/>
        <dbReference type="ChEBI" id="CHEBI:43474"/>
        <dbReference type="ChEBI" id="CHEBI:57791"/>
        <dbReference type="ChEBI" id="CHEBI:83900"/>
        <dbReference type="ChEBI" id="CHEBI:83905"/>
        <dbReference type="ChEBI" id="CHEBI:456216"/>
        <dbReference type="EC" id="6.3.2.13"/>
    </reaction>
</comment>
<dbReference type="NCBIfam" id="TIGR01085">
    <property type="entry name" value="murE"/>
    <property type="match status" value="1"/>
</dbReference>
<keyword evidence="2 9" id="KW-0963">Cytoplasm</keyword>
<keyword evidence="7 9" id="KW-0573">Peptidoglycan synthesis</keyword>
<dbReference type="STRING" id="1162668.LFE_1792"/>
<accession>I0IQC2</accession>
<feature type="short sequence motif" description="Meso-diaminopimelate recognition motif" evidence="9">
    <location>
        <begin position="422"/>
        <end position="425"/>
    </location>
</feature>
<dbReference type="Gene3D" id="3.90.190.20">
    <property type="entry name" value="Mur ligase, C-terminal domain"/>
    <property type="match status" value="1"/>
</dbReference>
<feature type="domain" description="Mur ligase central" evidence="12">
    <location>
        <begin position="121"/>
        <end position="326"/>
    </location>
</feature>
<feature type="binding site" evidence="9">
    <location>
        <position position="164"/>
    </location>
    <ligand>
        <name>UDP-N-acetyl-alpha-D-muramoyl-L-alanyl-D-glutamate</name>
        <dbReference type="ChEBI" id="CHEBI:83900"/>
    </ligand>
</feature>
<evidence type="ECO:0000256" key="2">
    <source>
        <dbReference type="ARBA" id="ARBA00022490"/>
    </source>
</evidence>
<dbReference type="InterPro" id="IPR018109">
    <property type="entry name" value="Folylpolyglutamate_synth_CS"/>
</dbReference>
<feature type="binding site" evidence="9">
    <location>
        <position position="36"/>
    </location>
    <ligand>
        <name>UDP-N-acetyl-alpha-D-muramoyl-L-alanyl-D-glutamate</name>
        <dbReference type="ChEBI" id="CHEBI:83900"/>
    </ligand>
</feature>
<evidence type="ECO:0000313" key="14">
    <source>
        <dbReference type="Proteomes" id="UP000007382"/>
    </source>
</evidence>
<sequence>MKEHPVRKDRQWIKSVLPDPAWGMFPDNIGGLSDDSRSACEGDLFFLRHGKNGVNWAFLEDAIKAGVRLVVTDSSIRSNWLTEAIFHSVPVVFVDDLLNTMGRVASSFWGNPSEKMKVVAVTGTNGKTTSSFLTRSVMVQSGIPTGLIGTVVFDIGDEVVEATQTTPGILDLHRLLGEAWLKGLRGMSMEVSSHALDQGRVSGLSFSVVHFTNLTRDHLDYHPDMESYYQAKKRLFSRQNPDGSHPICVVNGDDSWGKRLISELVLEKRTPIIIGESQDADISPKNVSIGIDGIRGVIRTPKGDLHIESPMTGHYNLMNIMGVIGCSIALEIPLDLISRGISAQHGVPGRFEVIRSDRNISVIVDYAHTDDALENLLGAVRPLCKGKVITVFGCGGDRDRGKRPRMGEKAGRLSDMVMLTSDNPRTEDPERILDEIEPALKGTGTPYERIADRKRAIFRAISIARPGDSVVIAGKGHENYQILGKIKHHFDDREVAREALGIDL</sequence>
<evidence type="ECO:0000256" key="5">
    <source>
        <dbReference type="ARBA" id="ARBA00022840"/>
    </source>
</evidence>
<protein>
    <recommendedName>
        <fullName evidence="9">UDP-N-acetylmuramoyl-L-alanyl-D-glutamate--2,6-diaminopimelate ligase</fullName>
        <ecNumber evidence="9">6.3.2.13</ecNumber>
    </recommendedName>
    <alternativeName>
        <fullName evidence="9">Meso-A2pm-adding enzyme</fullName>
    </alternativeName>
    <alternativeName>
        <fullName evidence="9">Meso-diaminopimelate-adding enzyme</fullName>
    </alternativeName>
    <alternativeName>
        <fullName evidence="9">UDP-MurNAc-L-Ala-D-Glu:meso-diaminopimelate ligase</fullName>
    </alternativeName>
    <alternativeName>
        <fullName evidence="9">UDP-MurNAc-tripeptide synthetase</fullName>
    </alternativeName>
    <alternativeName>
        <fullName evidence="9">UDP-N-acetylmuramyl-tripeptide synthetase</fullName>
    </alternativeName>
</protein>
<comment type="similarity">
    <text evidence="1 9">Belongs to the MurCDEF family. MurE subfamily.</text>
</comment>
<evidence type="ECO:0000256" key="10">
    <source>
        <dbReference type="RuleBase" id="RU004135"/>
    </source>
</evidence>
<dbReference type="GO" id="GO:0051301">
    <property type="term" value="P:cell division"/>
    <property type="evidence" value="ECO:0007669"/>
    <property type="project" value="UniProtKB-KW"/>
</dbReference>
<evidence type="ECO:0000256" key="9">
    <source>
        <dbReference type="HAMAP-Rule" id="MF_00208"/>
    </source>
</evidence>
<comment type="subcellular location">
    <subcellularLocation>
        <location evidence="9 10">Cytoplasm</location>
    </subcellularLocation>
</comment>
<feature type="binding site" evidence="9">
    <location>
        <position position="198"/>
    </location>
    <ligand>
        <name>UDP-N-acetyl-alpha-D-muramoyl-L-alanyl-D-glutamate</name>
        <dbReference type="ChEBI" id="CHEBI:83900"/>
    </ligand>
</feature>
<keyword evidence="3 9" id="KW-0436">Ligase</keyword>
<dbReference type="InterPro" id="IPR004101">
    <property type="entry name" value="Mur_ligase_C"/>
</dbReference>